<evidence type="ECO:0000313" key="1">
    <source>
        <dbReference type="EMBL" id="CAG7621368.1"/>
    </source>
</evidence>
<evidence type="ECO:0008006" key="3">
    <source>
        <dbReference type="Google" id="ProtNLM"/>
    </source>
</evidence>
<sequence length="145" mass="15936">MDDIKDPVIVLEAAECWQRLGSRTVGRIVTRVGDVVDIFPVNYAVDGESLVLRTAEGNKLAELMVSNQVLFEVDDHDDAIAWSVVVRGTARRLETEAEIAAADALPLKPMVPTVKRNYVRITSESISGRLFALGEEPPRDGVQAY</sequence>
<dbReference type="Pfam" id="PF12900">
    <property type="entry name" value="Pyridox_ox_2"/>
    <property type="match status" value="1"/>
</dbReference>
<keyword evidence="2" id="KW-1185">Reference proteome</keyword>
<organism evidence="1 2">
    <name type="scientific">Leucobacter soli</name>
    <dbReference type="NCBI Taxonomy" id="2812850"/>
    <lineage>
        <taxon>Bacteria</taxon>
        <taxon>Bacillati</taxon>
        <taxon>Actinomycetota</taxon>
        <taxon>Actinomycetes</taxon>
        <taxon>Micrococcales</taxon>
        <taxon>Microbacteriaceae</taxon>
        <taxon>Leucobacter</taxon>
    </lineage>
</organism>
<gene>
    <name evidence="1" type="ORF">LEUCIP111803_02427</name>
</gene>
<dbReference type="EMBL" id="CAJVAP010000039">
    <property type="protein sequence ID" value="CAG7621368.1"/>
    <property type="molecule type" value="Genomic_DNA"/>
</dbReference>
<dbReference type="AlphaFoldDB" id="A0A916K2R9"/>
<dbReference type="RefSeq" id="WP_218116350.1">
    <property type="nucleotide sequence ID" value="NZ_CAJVAP010000039.1"/>
</dbReference>
<protein>
    <recommendedName>
        <fullName evidence="3">Pyridoxamine 5'-phosphate oxidase</fullName>
    </recommendedName>
</protein>
<dbReference type="InterPro" id="IPR024747">
    <property type="entry name" value="Pyridox_Oxase-rel"/>
</dbReference>
<reference evidence="1" key="1">
    <citation type="submission" date="2021-06" db="EMBL/GenBank/DDBJ databases">
        <authorList>
            <person name="Criscuolo A."/>
        </authorList>
    </citation>
    <scope>NUCLEOTIDE SEQUENCE</scope>
    <source>
        <strain evidence="1">CIP111803</strain>
    </source>
</reference>
<name>A0A916K2R9_9MICO</name>
<accession>A0A916K2R9</accession>
<evidence type="ECO:0000313" key="2">
    <source>
        <dbReference type="Proteomes" id="UP000693892"/>
    </source>
</evidence>
<dbReference type="Proteomes" id="UP000693892">
    <property type="component" value="Unassembled WGS sequence"/>
</dbReference>
<comment type="caution">
    <text evidence="1">The sequence shown here is derived from an EMBL/GenBank/DDBJ whole genome shotgun (WGS) entry which is preliminary data.</text>
</comment>
<proteinExistence type="predicted"/>